<gene>
    <name evidence="2" type="ORF">C5Y98_28790</name>
</gene>
<dbReference type="GO" id="GO:0005886">
    <property type="term" value="C:plasma membrane"/>
    <property type="evidence" value="ECO:0007669"/>
    <property type="project" value="TreeGrafter"/>
</dbReference>
<dbReference type="PANTHER" id="PTHR43535">
    <property type="entry name" value="PHOSPHATIDATE CYTIDYLYLTRANSFERASE"/>
    <property type="match status" value="1"/>
</dbReference>
<dbReference type="AlphaFoldDB" id="A0A2S8F514"/>
<evidence type="ECO:0000313" key="3">
    <source>
        <dbReference type="Proteomes" id="UP000239388"/>
    </source>
</evidence>
<keyword evidence="2" id="KW-0548">Nucleotidyltransferase</keyword>
<feature type="transmembrane region" description="Helical" evidence="1">
    <location>
        <begin position="28"/>
        <end position="50"/>
    </location>
</feature>
<feature type="transmembrane region" description="Helical" evidence="1">
    <location>
        <begin position="282"/>
        <end position="302"/>
    </location>
</feature>
<dbReference type="GO" id="GO:0016779">
    <property type="term" value="F:nucleotidyltransferase activity"/>
    <property type="evidence" value="ECO:0007669"/>
    <property type="project" value="UniProtKB-KW"/>
</dbReference>
<feature type="transmembrane region" description="Helical" evidence="1">
    <location>
        <begin position="92"/>
        <end position="108"/>
    </location>
</feature>
<dbReference type="Proteomes" id="UP000239388">
    <property type="component" value="Unassembled WGS sequence"/>
</dbReference>
<accession>A0A2S8F514</accession>
<dbReference type="GO" id="GO:0009273">
    <property type="term" value="P:peptidoglycan-based cell wall biogenesis"/>
    <property type="evidence" value="ECO:0007669"/>
    <property type="project" value="TreeGrafter"/>
</dbReference>
<keyword evidence="1" id="KW-0472">Membrane</keyword>
<dbReference type="EMBL" id="PUIB01000028">
    <property type="protein sequence ID" value="PQO27238.1"/>
    <property type="molecule type" value="Genomic_DNA"/>
</dbReference>
<feature type="transmembrane region" description="Helical" evidence="1">
    <location>
        <begin position="253"/>
        <end position="276"/>
    </location>
</feature>
<organism evidence="2 3">
    <name type="scientific">Blastopirellula marina</name>
    <dbReference type="NCBI Taxonomy" id="124"/>
    <lineage>
        <taxon>Bacteria</taxon>
        <taxon>Pseudomonadati</taxon>
        <taxon>Planctomycetota</taxon>
        <taxon>Planctomycetia</taxon>
        <taxon>Pirellulales</taxon>
        <taxon>Pirellulaceae</taxon>
        <taxon>Blastopirellula</taxon>
    </lineage>
</organism>
<dbReference type="PANTHER" id="PTHR43535:SF1">
    <property type="entry name" value="PHOSPHATIDATE CYTIDYLYLTRANSFERASE"/>
    <property type="match status" value="1"/>
</dbReference>
<reference evidence="2 3" key="1">
    <citation type="submission" date="2018-02" db="EMBL/GenBank/DDBJ databases">
        <title>Comparative genomes isolates from brazilian mangrove.</title>
        <authorList>
            <person name="Araujo J.E."/>
            <person name="Taketani R.G."/>
            <person name="Silva M.C.P."/>
            <person name="Loureco M.V."/>
            <person name="Andreote F.D."/>
        </authorList>
    </citation>
    <scope>NUCLEOTIDE SEQUENCE [LARGE SCALE GENOMIC DNA]</scope>
    <source>
        <strain evidence="2 3">NAP PRIS-MGV</strain>
    </source>
</reference>
<dbReference type="Pfam" id="PF01148">
    <property type="entry name" value="CTP_transf_1"/>
    <property type="match status" value="1"/>
</dbReference>
<feature type="transmembrane region" description="Helical" evidence="1">
    <location>
        <begin position="145"/>
        <end position="168"/>
    </location>
</feature>
<feature type="transmembrane region" description="Helical" evidence="1">
    <location>
        <begin position="70"/>
        <end position="86"/>
    </location>
</feature>
<name>A0A2S8F514_9BACT</name>
<comment type="caution">
    <text evidence="2">The sequence shown here is derived from an EMBL/GenBank/DDBJ whole genome shotgun (WGS) entry which is preliminary data.</text>
</comment>
<sequence>MDLLQITFSVLAQAPLPIKQSGFLLDGATGILLGVVISCLLIATGAGQILRRQPDSSVNPAIVQAFIRRVRAWWLMTAILAVTFMIPSPLATVVLFFLISFWALREFITLTPTRLGDHRTLFWVFFALTPAQYVLVAMGQSQYELFSILIPVYGFLFVAARIAVAGDYKRFLERIAKIQAGLYICVYSLSYAPALLYLKGWTDPQYEQTSTAGLLFYFLLIAQLSDLLQFVCSRLLGRNVIAPNINASRTWEGFLAGTGVTAVVGAMLSLTGATPFNPWQSAVMSIVIAVMGAAGSLAMSAIKRDRGVQDYGTLVEGHAGVLDRIDALCFAAPVFFHLTRYYFTTAGG</sequence>
<keyword evidence="2" id="KW-0808">Transferase</keyword>
<protein>
    <submittedName>
        <fullName evidence="2">Phosphatidate cytidylyltransferase</fullName>
    </submittedName>
</protein>
<keyword evidence="1" id="KW-0812">Transmembrane</keyword>
<proteinExistence type="predicted"/>
<feature type="transmembrane region" description="Helical" evidence="1">
    <location>
        <begin position="210"/>
        <end position="232"/>
    </location>
</feature>
<dbReference type="RefSeq" id="WP_105359903.1">
    <property type="nucleotide sequence ID" value="NZ_PUIB01000028.1"/>
</dbReference>
<evidence type="ECO:0000256" key="1">
    <source>
        <dbReference type="SAM" id="Phobius"/>
    </source>
</evidence>
<feature type="transmembrane region" description="Helical" evidence="1">
    <location>
        <begin position="180"/>
        <end position="198"/>
    </location>
</feature>
<keyword evidence="1" id="KW-1133">Transmembrane helix</keyword>
<dbReference type="OrthoDB" id="9799199at2"/>
<evidence type="ECO:0000313" key="2">
    <source>
        <dbReference type="EMBL" id="PQO27238.1"/>
    </source>
</evidence>
<feature type="transmembrane region" description="Helical" evidence="1">
    <location>
        <begin position="120"/>
        <end position="139"/>
    </location>
</feature>